<protein>
    <submittedName>
        <fullName evidence="1">Uncharacterized protein</fullName>
    </submittedName>
</protein>
<accession>A0A2R3Z3J1</accession>
<dbReference type="KEGG" id="grs:C7S20_05600"/>
<dbReference type="EMBL" id="CP028136">
    <property type="protein sequence ID" value="AVR44782.1"/>
    <property type="molecule type" value="Genomic_DNA"/>
</dbReference>
<evidence type="ECO:0000313" key="1">
    <source>
        <dbReference type="EMBL" id="AVR44782.1"/>
    </source>
</evidence>
<keyword evidence="2" id="KW-1185">Reference proteome</keyword>
<reference evidence="2" key="1">
    <citation type="submission" date="2018-03" db="EMBL/GenBank/DDBJ databases">
        <title>Gramella fulva sp. nov., isolated from a dry surface of tidal flat.</title>
        <authorList>
            <person name="Hwang S.H."/>
            <person name="Hwang W.M."/>
            <person name="Kang K."/>
            <person name="Ahn T.-Y."/>
        </authorList>
    </citation>
    <scope>NUCLEOTIDE SEQUENCE [LARGE SCALE GENOMIC DNA]</scope>
    <source>
        <strain evidence="2">SH35</strain>
    </source>
</reference>
<gene>
    <name evidence="1" type="ORF">C7S20_05600</name>
</gene>
<evidence type="ECO:0000313" key="2">
    <source>
        <dbReference type="Proteomes" id="UP000241507"/>
    </source>
</evidence>
<dbReference type="AlphaFoldDB" id="A0A2R3Z3J1"/>
<name>A0A2R3Z3J1_9FLAO</name>
<dbReference type="Proteomes" id="UP000241507">
    <property type="component" value="Chromosome"/>
</dbReference>
<proteinExistence type="predicted"/>
<sequence length="234" mass="27036">MKKSLKIVESPESEIEIKVVSDFNNYDHKHVYQIFPIGDDKGLIGAEDGENFAINIKSNLDVRFGWSIYLDGINVIQSYGIKSLSDIPENERDNYDRHVKFLGETEGNHYSHCYSQLNGENRRFTFTTKKGSGINEVLLNDPSHSNRIEIYLWREERDSDYDELPFAIEDKESESKIGAGETTYTKFEEGENLRFPVFLGKITILHQEASRLKDSRNRIIQDYANDPMDKVPKT</sequence>
<organism evidence="1 2">
    <name type="scientific">Christiangramia fulva</name>
    <dbReference type="NCBI Taxonomy" id="2126553"/>
    <lineage>
        <taxon>Bacteria</taxon>
        <taxon>Pseudomonadati</taxon>
        <taxon>Bacteroidota</taxon>
        <taxon>Flavobacteriia</taxon>
        <taxon>Flavobacteriales</taxon>
        <taxon>Flavobacteriaceae</taxon>
        <taxon>Christiangramia</taxon>
    </lineage>
</organism>